<accession>A0A139SM68</accession>
<dbReference type="Gene3D" id="3.60.10.10">
    <property type="entry name" value="Endonuclease/exonuclease/phosphatase"/>
    <property type="match status" value="1"/>
</dbReference>
<comment type="caution">
    <text evidence="2">The sequence shown here is derived from an EMBL/GenBank/DDBJ whole genome shotgun (WGS) entry which is preliminary data.</text>
</comment>
<reference evidence="2 3" key="1">
    <citation type="submission" date="2016-02" db="EMBL/GenBank/DDBJ databases">
        <authorList>
            <person name="Wen L."/>
            <person name="He K."/>
            <person name="Yang H."/>
        </authorList>
    </citation>
    <scope>NUCLEOTIDE SEQUENCE [LARGE SCALE GENOMIC DNA]</scope>
    <source>
        <strain evidence="2 3">CV41</strain>
    </source>
</reference>
<evidence type="ECO:0000313" key="2">
    <source>
        <dbReference type="EMBL" id="KXU35668.1"/>
    </source>
</evidence>
<dbReference type="RefSeq" id="WP_068711754.1">
    <property type="nucleotide sequence ID" value="NZ_LSZP01000035.1"/>
</dbReference>
<dbReference type="Pfam" id="PF03372">
    <property type="entry name" value="Exo_endo_phos"/>
    <property type="match status" value="1"/>
</dbReference>
<dbReference type="EMBL" id="LSZP01000035">
    <property type="protein sequence ID" value="KXU35668.1"/>
    <property type="molecule type" value="Genomic_DNA"/>
</dbReference>
<proteinExistence type="predicted"/>
<dbReference type="AlphaFoldDB" id="A0A139SM68"/>
<evidence type="ECO:0000259" key="1">
    <source>
        <dbReference type="Pfam" id="PF03372"/>
    </source>
</evidence>
<dbReference type="GO" id="GO:0003824">
    <property type="term" value="F:catalytic activity"/>
    <property type="evidence" value="ECO:0007669"/>
    <property type="project" value="InterPro"/>
</dbReference>
<organism evidence="2 3">
    <name type="scientific">Cephaloticoccus capnophilus</name>
    <dbReference type="NCBI Taxonomy" id="1548208"/>
    <lineage>
        <taxon>Bacteria</taxon>
        <taxon>Pseudomonadati</taxon>
        <taxon>Verrucomicrobiota</taxon>
        <taxon>Opitutia</taxon>
        <taxon>Opitutales</taxon>
        <taxon>Opitutaceae</taxon>
        <taxon>Cephaloticoccus</taxon>
    </lineage>
</organism>
<dbReference type="OrthoDB" id="155529at2"/>
<sequence>MPPHKIKILTYNIYHGEAFYRPGTPNLQEVAKVIDACQPDLVALQEVDRFTQRSAQLSGGTPQDLCAELAKLTGLHGVFGKAMDQHGGDYGEAILSRLPLDLALSPPTTRILPTPEGGESRALLTIDYPLGRGEKITFAATHLCHQHEANRLAQVKGIIQVADALDGPFILAGDFNFETGEAPYHVLAAAMKDTGVTAGNTALTWPYDAPTTRLDIVFVDKKHNWAVKDVALIDNDASDHFPVLVTLELHPQ</sequence>
<dbReference type="GO" id="GO:0016020">
    <property type="term" value="C:membrane"/>
    <property type="evidence" value="ECO:0007669"/>
    <property type="project" value="GOC"/>
</dbReference>
<dbReference type="PANTHER" id="PTHR14859">
    <property type="entry name" value="CALCOFLUOR WHITE HYPERSENSITIVE PROTEIN PRECURSOR"/>
    <property type="match status" value="1"/>
</dbReference>
<dbReference type="InterPro" id="IPR051916">
    <property type="entry name" value="GPI-anchor_lipid_remodeler"/>
</dbReference>
<protein>
    <recommendedName>
        <fullName evidence="1">Endonuclease/exonuclease/phosphatase domain-containing protein</fullName>
    </recommendedName>
</protein>
<gene>
    <name evidence="2" type="ORF">AXK12_04685</name>
</gene>
<feature type="domain" description="Endonuclease/exonuclease/phosphatase" evidence="1">
    <location>
        <begin position="9"/>
        <end position="240"/>
    </location>
</feature>
<dbReference type="GO" id="GO:0006506">
    <property type="term" value="P:GPI anchor biosynthetic process"/>
    <property type="evidence" value="ECO:0007669"/>
    <property type="project" value="TreeGrafter"/>
</dbReference>
<keyword evidence="3" id="KW-1185">Reference proteome</keyword>
<dbReference type="PANTHER" id="PTHR14859:SF15">
    <property type="entry name" value="ENDONUCLEASE_EXONUCLEASE_PHOSPHATASE DOMAIN-CONTAINING PROTEIN"/>
    <property type="match status" value="1"/>
</dbReference>
<dbReference type="InterPro" id="IPR036691">
    <property type="entry name" value="Endo/exonu/phosph_ase_sf"/>
</dbReference>
<dbReference type="Proteomes" id="UP000071392">
    <property type="component" value="Unassembled WGS sequence"/>
</dbReference>
<dbReference type="STRING" id="1548208.AXK12_04685"/>
<name>A0A139SM68_9BACT</name>
<dbReference type="InterPro" id="IPR005135">
    <property type="entry name" value="Endo/exonuclease/phosphatase"/>
</dbReference>
<dbReference type="SUPFAM" id="SSF56219">
    <property type="entry name" value="DNase I-like"/>
    <property type="match status" value="1"/>
</dbReference>
<evidence type="ECO:0000313" key="3">
    <source>
        <dbReference type="Proteomes" id="UP000071392"/>
    </source>
</evidence>